<evidence type="ECO:0000313" key="2">
    <source>
        <dbReference type="Proteomes" id="UP001332931"/>
    </source>
</evidence>
<comment type="caution">
    <text evidence="1">The sequence shown here is derived from an EMBL/GenBank/DDBJ whole genome shotgun (WGS) entry which is preliminary data.</text>
</comment>
<dbReference type="InterPro" id="IPR010712">
    <property type="entry name" value="Arsenical-R_ArsD"/>
</dbReference>
<accession>A0ABU7RAM5</accession>
<dbReference type="Gene3D" id="3.40.30.10">
    <property type="entry name" value="Glutaredoxin"/>
    <property type="match status" value="1"/>
</dbReference>
<organism evidence="1 2">
    <name type="scientific">Olsenella absiana</name>
    <dbReference type="NCBI Taxonomy" id="3115222"/>
    <lineage>
        <taxon>Bacteria</taxon>
        <taxon>Bacillati</taxon>
        <taxon>Actinomycetota</taxon>
        <taxon>Coriobacteriia</taxon>
        <taxon>Coriobacteriales</taxon>
        <taxon>Atopobiaceae</taxon>
        <taxon>Olsenella</taxon>
    </lineage>
</organism>
<proteinExistence type="predicted"/>
<evidence type="ECO:0000313" key="1">
    <source>
        <dbReference type="EMBL" id="MEE6147647.1"/>
    </source>
</evidence>
<dbReference type="RefSeq" id="WP_330958415.1">
    <property type="nucleotide sequence ID" value="NZ_JAZGJQ010000006.1"/>
</dbReference>
<dbReference type="NCBIfam" id="NF033727">
    <property type="entry name" value="chaperon_ArsD"/>
    <property type="match status" value="1"/>
</dbReference>
<gene>
    <name evidence="1" type="primary">arsD</name>
    <name evidence="1" type="ORF">VXJ25_06600</name>
</gene>
<reference evidence="1 2" key="1">
    <citation type="submission" date="2024-01" db="EMBL/GenBank/DDBJ databases">
        <title>Description of Olsenella sp. nov., isolated from pig feces.</title>
        <authorList>
            <person name="Chang Y.-H."/>
        </authorList>
    </citation>
    <scope>NUCLEOTIDE SEQUENCE [LARGE SCALE GENOMIC DNA]</scope>
    <source>
        <strain evidence="1 2">YH-ols2223</strain>
    </source>
</reference>
<dbReference type="Proteomes" id="UP001332931">
    <property type="component" value="Unassembled WGS sequence"/>
</dbReference>
<name>A0ABU7RAM5_9ACTN</name>
<keyword evidence="2" id="KW-1185">Reference proteome</keyword>
<protein>
    <submittedName>
        <fullName evidence="1">Arsenite efflux transporter metallochaperone ArsD</fullName>
    </submittedName>
</protein>
<sequence length="176" mass="17726">MSRIAIYDRAMCCPTGVCGPGVDPELLRITGVLDRLSHAGVSVERHYLSQDPKAFAENPEIVSLLKEEGADALPIAYIDGRLVSKGAYPSNDTIGEALGIDLGAAEAQGTEGGEHGCCCGGDGCCGGEHEKDGCCCGGDGCCGGEHEKDGCCCGDGCCGDGRCGDGCCCGGESGCC</sequence>
<dbReference type="EMBL" id="JAZGJQ010000006">
    <property type="protein sequence ID" value="MEE6147647.1"/>
    <property type="molecule type" value="Genomic_DNA"/>
</dbReference>
<dbReference type="Pfam" id="PF06953">
    <property type="entry name" value="ArsD"/>
    <property type="match status" value="1"/>
</dbReference>